<name>A0ABW9AA49_9BURK</name>
<comment type="catalytic activity">
    <reaction evidence="5">
        <text>N,N-dimethyl-1,4-phenylenediamine + anthranilate + 2 NAD(+) = 2-(4-dimethylaminophenyl)diazenylbenzoate + 2 NADH + 2 H(+)</text>
        <dbReference type="Rhea" id="RHEA:55872"/>
        <dbReference type="ChEBI" id="CHEBI:15378"/>
        <dbReference type="ChEBI" id="CHEBI:15783"/>
        <dbReference type="ChEBI" id="CHEBI:16567"/>
        <dbReference type="ChEBI" id="CHEBI:57540"/>
        <dbReference type="ChEBI" id="CHEBI:57945"/>
        <dbReference type="ChEBI" id="CHEBI:71579"/>
        <dbReference type="EC" id="1.7.1.17"/>
    </reaction>
    <physiologicalReaction direction="right-to-left" evidence="5">
        <dbReference type="Rhea" id="RHEA:55874"/>
    </physiologicalReaction>
</comment>
<keyword evidence="2 6" id="KW-0288">FMN</keyword>
<evidence type="ECO:0000256" key="1">
    <source>
        <dbReference type="ARBA" id="ARBA00022630"/>
    </source>
</evidence>
<dbReference type="Proteomes" id="UP001629246">
    <property type="component" value="Unassembled WGS sequence"/>
</dbReference>
<evidence type="ECO:0000256" key="6">
    <source>
        <dbReference type="HAMAP-Rule" id="MF_01216"/>
    </source>
</evidence>
<evidence type="ECO:0000256" key="5">
    <source>
        <dbReference type="ARBA" id="ARBA00048542"/>
    </source>
</evidence>
<reference evidence="8 9" key="1">
    <citation type="journal article" date="2024" name="Chem. Sci.">
        <title>Discovery of megapolipeptins by genome mining of a Burkholderiales bacteria collection.</title>
        <authorList>
            <person name="Paulo B.S."/>
            <person name="Recchia M.J.J."/>
            <person name="Lee S."/>
            <person name="Fergusson C.H."/>
            <person name="Romanowski S.B."/>
            <person name="Hernandez A."/>
            <person name="Krull N."/>
            <person name="Liu D.Y."/>
            <person name="Cavanagh H."/>
            <person name="Bos A."/>
            <person name="Gray C.A."/>
            <person name="Murphy B.T."/>
            <person name="Linington R.G."/>
            <person name="Eustaquio A.S."/>
        </authorList>
    </citation>
    <scope>NUCLEOTIDE SEQUENCE [LARGE SCALE GENOMIC DNA]</scope>
    <source>
        <strain evidence="8 9">RL21-008-BIB-A</strain>
    </source>
</reference>
<sequence length="223" mass="24511">MNILHISTSPRGLESDSYRLSQSIIACLQTQQKYAGAEVRERALWKDALPHVDSEYAVSLGSPEASEESEESEAGGNAACENAMQQLNALQRSELLIRELEAADCVVIATPMHNYTVPSSLKAWIDHVVRVRRSFAITPDGKLGLLRDRPVFVAIASGGRFSGETSRQPDFLRPYLKLALATIGLQDIRFFSMEGLAGGVGVAEMEGARAGQELQAYFRERRL</sequence>
<protein>
    <recommendedName>
        <fullName evidence="6">FMN dependent NADH:quinone oxidoreductase</fullName>
        <ecNumber evidence="6">1.6.5.-</ecNumber>
    </recommendedName>
    <alternativeName>
        <fullName evidence="6">Azo-dye reductase</fullName>
    </alternativeName>
    <alternativeName>
        <fullName evidence="6">FMN-dependent NADH-azo compound oxidoreductase</fullName>
    </alternativeName>
    <alternativeName>
        <fullName evidence="6">FMN-dependent NADH-azoreductase</fullName>
        <ecNumber evidence="6">1.7.1.17</ecNumber>
    </alternativeName>
</protein>
<evidence type="ECO:0000313" key="8">
    <source>
        <dbReference type="EMBL" id="MFL9925788.1"/>
    </source>
</evidence>
<dbReference type="InterPro" id="IPR050104">
    <property type="entry name" value="FMN-dep_NADH:Q_OxRdtase_AzoR1"/>
</dbReference>
<dbReference type="PANTHER" id="PTHR43741">
    <property type="entry name" value="FMN-DEPENDENT NADH-AZOREDUCTASE 1"/>
    <property type="match status" value="1"/>
</dbReference>
<dbReference type="EC" id="1.7.1.17" evidence="6"/>
<comment type="similarity">
    <text evidence="6">Belongs to the azoreductase type 1 family.</text>
</comment>
<dbReference type="SUPFAM" id="SSF52218">
    <property type="entry name" value="Flavoproteins"/>
    <property type="match status" value="1"/>
</dbReference>
<feature type="binding site" evidence="6">
    <location>
        <begin position="15"/>
        <end position="17"/>
    </location>
    <ligand>
        <name>FMN</name>
        <dbReference type="ChEBI" id="CHEBI:58210"/>
    </ligand>
</feature>
<comment type="catalytic activity">
    <reaction evidence="6">
        <text>2 a quinone + NADH + H(+) = 2 a 1,4-benzosemiquinone + NAD(+)</text>
        <dbReference type="Rhea" id="RHEA:65952"/>
        <dbReference type="ChEBI" id="CHEBI:15378"/>
        <dbReference type="ChEBI" id="CHEBI:57540"/>
        <dbReference type="ChEBI" id="CHEBI:57945"/>
        <dbReference type="ChEBI" id="CHEBI:132124"/>
        <dbReference type="ChEBI" id="CHEBI:134225"/>
    </reaction>
</comment>
<comment type="caution">
    <text evidence="8">The sequence shown here is derived from an EMBL/GenBank/DDBJ whole genome shotgun (WGS) entry which is preliminary data.</text>
</comment>
<evidence type="ECO:0000256" key="4">
    <source>
        <dbReference type="ARBA" id="ARBA00023027"/>
    </source>
</evidence>
<gene>
    <name evidence="6" type="primary">azoR</name>
    <name evidence="8" type="ORF">PQR62_16020</name>
</gene>
<evidence type="ECO:0000259" key="7">
    <source>
        <dbReference type="Pfam" id="PF02525"/>
    </source>
</evidence>
<accession>A0ABW9AA49</accession>
<keyword evidence="4 6" id="KW-0520">NAD</keyword>
<keyword evidence="3 6" id="KW-0560">Oxidoreductase</keyword>
<comment type="caution">
    <text evidence="6">Lacks conserved residue(s) required for the propagation of feature annotation.</text>
</comment>
<dbReference type="Gene3D" id="3.40.50.360">
    <property type="match status" value="1"/>
</dbReference>
<dbReference type="EMBL" id="JAQQFM010000007">
    <property type="protein sequence ID" value="MFL9925788.1"/>
    <property type="molecule type" value="Genomic_DNA"/>
</dbReference>
<feature type="binding site" evidence="6">
    <location>
        <position position="9"/>
    </location>
    <ligand>
        <name>FMN</name>
        <dbReference type="ChEBI" id="CHEBI:58210"/>
    </ligand>
</feature>
<comment type="subunit">
    <text evidence="6">Homodimer.</text>
</comment>
<evidence type="ECO:0000313" key="9">
    <source>
        <dbReference type="Proteomes" id="UP001629246"/>
    </source>
</evidence>
<comment type="cofactor">
    <cofactor evidence="6">
        <name>FMN</name>
        <dbReference type="ChEBI" id="CHEBI:58210"/>
    </cofactor>
    <text evidence="6">Binds 1 FMN per subunit.</text>
</comment>
<comment type="function">
    <text evidence="6">Quinone reductase that provides resistance to thiol-specific stress caused by electrophilic quinones.</text>
</comment>
<organism evidence="8 9">
    <name type="scientific">Herbaspirillum lusitanum</name>
    <dbReference type="NCBI Taxonomy" id="213312"/>
    <lineage>
        <taxon>Bacteria</taxon>
        <taxon>Pseudomonadati</taxon>
        <taxon>Pseudomonadota</taxon>
        <taxon>Betaproteobacteria</taxon>
        <taxon>Burkholderiales</taxon>
        <taxon>Oxalobacteraceae</taxon>
        <taxon>Herbaspirillum</taxon>
    </lineage>
</organism>
<evidence type="ECO:0000256" key="2">
    <source>
        <dbReference type="ARBA" id="ARBA00022643"/>
    </source>
</evidence>
<dbReference type="InterPro" id="IPR029039">
    <property type="entry name" value="Flavoprotein-like_sf"/>
</dbReference>
<dbReference type="HAMAP" id="MF_01216">
    <property type="entry name" value="Azoreductase_type1"/>
    <property type="match status" value="1"/>
</dbReference>
<dbReference type="EC" id="1.6.5.-" evidence="6"/>
<dbReference type="RefSeq" id="WP_408158992.1">
    <property type="nucleotide sequence ID" value="NZ_JAQQFM010000007.1"/>
</dbReference>
<proteinExistence type="inferred from homology"/>
<dbReference type="InterPro" id="IPR003680">
    <property type="entry name" value="Flavodoxin_fold"/>
</dbReference>
<dbReference type="PANTHER" id="PTHR43741:SF4">
    <property type="entry name" value="FMN-DEPENDENT NADH:QUINONE OXIDOREDUCTASE"/>
    <property type="match status" value="1"/>
</dbReference>
<comment type="function">
    <text evidence="6">Also exhibits azoreductase activity. Catalyzes the reductive cleavage of the azo bond in aromatic azo compounds to the corresponding amines.</text>
</comment>
<keyword evidence="1 6" id="KW-0285">Flavoprotein</keyword>
<dbReference type="InterPro" id="IPR023048">
    <property type="entry name" value="NADH:quinone_OxRdtase_FMN_depd"/>
</dbReference>
<dbReference type="Pfam" id="PF02525">
    <property type="entry name" value="Flavodoxin_2"/>
    <property type="match status" value="1"/>
</dbReference>
<feature type="domain" description="Flavodoxin-like fold" evidence="7">
    <location>
        <begin position="1"/>
        <end position="216"/>
    </location>
</feature>
<keyword evidence="9" id="KW-1185">Reference proteome</keyword>
<evidence type="ECO:0000256" key="3">
    <source>
        <dbReference type="ARBA" id="ARBA00023002"/>
    </source>
</evidence>